<dbReference type="OrthoDB" id="4485682at2759"/>
<keyword evidence="2" id="KW-1185">Reference proteome</keyword>
<name>A0A6A5WCE6_9PLEO</name>
<feature type="non-terminal residue" evidence="1">
    <location>
        <position position="1"/>
    </location>
</feature>
<evidence type="ECO:0000313" key="1">
    <source>
        <dbReference type="EMBL" id="KAF1995296.1"/>
    </source>
</evidence>
<accession>A0A6A5WCE6</accession>
<dbReference type="Pfam" id="PF11917">
    <property type="entry name" value="DUF3435"/>
    <property type="match status" value="1"/>
</dbReference>
<gene>
    <name evidence="1" type="ORF">P154DRAFT_385301</name>
</gene>
<reference evidence="1" key="1">
    <citation type="journal article" date="2020" name="Stud. Mycol.">
        <title>101 Dothideomycetes genomes: a test case for predicting lifestyles and emergence of pathogens.</title>
        <authorList>
            <person name="Haridas S."/>
            <person name="Albert R."/>
            <person name="Binder M."/>
            <person name="Bloem J."/>
            <person name="Labutti K."/>
            <person name="Salamov A."/>
            <person name="Andreopoulos B."/>
            <person name="Baker S."/>
            <person name="Barry K."/>
            <person name="Bills G."/>
            <person name="Bluhm B."/>
            <person name="Cannon C."/>
            <person name="Castanera R."/>
            <person name="Culley D."/>
            <person name="Daum C."/>
            <person name="Ezra D."/>
            <person name="Gonzalez J."/>
            <person name="Henrissat B."/>
            <person name="Kuo A."/>
            <person name="Liang C."/>
            <person name="Lipzen A."/>
            <person name="Lutzoni F."/>
            <person name="Magnuson J."/>
            <person name="Mondo S."/>
            <person name="Nolan M."/>
            <person name="Ohm R."/>
            <person name="Pangilinan J."/>
            <person name="Park H.-J."/>
            <person name="Ramirez L."/>
            <person name="Alfaro M."/>
            <person name="Sun H."/>
            <person name="Tritt A."/>
            <person name="Yoshinaga Y."/>
            <person name="Zwiers L.-H."/>
            <person name="Turgeon B."/>
            <person name="Goodwin S."/>
            <person name="Spatafora J."/>
            <person name="Crous P."/>
            <person name="Grigoriev I."/>
        </authorList>
    </citation>
    <scope>NUCLEOTIDE SEQUENCE</scope>
    <source>
        <strain evidence="1">CBS 123094</strain>
    </source>
</reference>
<dbReference type="EMBL" id="ML977641">
    <property type="protein sequence ID" value="KAF1995296.1"/>
    <property type="molecule type" value="Genomic_DNA"/>
</dbReference>
<dbReference type="AlphaFoldDB" id="A0A6A5WCE6"/>
<dbReference type="InterPro" id="IPR021842">
    <property type="entry name" value="DUF3435"/>
</dbReference>
<organism evidence="1 2">
    <name type="scientific">Amniculicola lignicola CBS 123094</name>
    <dbReference type="NCBI Taxonomy" id="1392246"/>
    <lineage>
        <taxon>Eukaryota</taxon>
        <taxon>Fungi</taxon>
        <taxon>Dikarya</taxon>
        <taxon>Ascomycota</taxon>
        <taxon>Pezizomycotina</taxon>
        <taxon>Dothideomycetes</taxon>
        <taxon>Pleosporomycetidae</taxon>
        <taxon>Pleosporales</taxon>
        <taxon>Amniculicolaceae</taxon>
        <taxon>Amniculicola</taxon>
    </lineage>
</organism>
<sequence length="75" mass="9041">VLLKLTFEFIKEENINRLVRNTFLIPKVIYNKTLIFSPYVFLLRILFYNRAFTAYNLTSLKELSRLSILLERNKL</sequence>
<feature type="non-terminal residue" evidence="1">
    <location>
        <position position="75"/>
    </location>
</feature>
<dbReference type="Proteomes" id="UP000799779">
    <property type="component" value="Unassembled WGS sequence"/>
</dbReference>
<proteinExistence type="predicted"/>
<protein>
    <submittedName>
        <fullName evidence="1">Uncharacterized protein</fullName>
    </submittedName>
</protein>
<evidence type="ECO:0000313" key="2">
    <source>
        <dbReference type="Proteomes" id="UP000799779"/>
    </source>
</evidence>